<keyword evidence="1" id="KW-0175">Coiled coil</keyword>
<name>A0AAD8ECJ9_DIPPU</name>
<evidence type="ECO:0000313" key="4">
    <source>
        <dbReference type="Proteomes" id="UP001233999"/>
    </source>
</evidence>
<feature type="region of interest" description="Disordered" evidence="2">
    <location>
        <begin position="561"/>
        <end position="608"/>
    </location>
</feature>
<protein>
    <recommendedName>
        <fullName evidence="5">Centrobin</fullName>
    </recommendedName>
</protein>
<dbReference type="PANTHER" id="PTHR34439:SF1">
    <property type="entry name" value="CENTROBIN"/>
    <property type="match status" value="1"/>
</dbReference>
<reference evidence="3" key="2">
    <citation type="submission" date="2023-05" db="EMBL/GenBank/DDBJ databases">
        <authorList>
            <person name="Fouks B."/>
        </authorList>
    </citation>
    <scope>NUCLEOTIDE SEQUENCE</scope>
    <source>
        <strain evidence="3">Stay&amp;Tobe</strain>
        <tissue evidence="3">Testes</tissue>
    </source>
</reference>
<feature type="compositionally biased region" description="Basic and acidic residues" evidence="2">
    <location>
        <begin position="571"/>
        <end position="594"/>
    </location>
</feature>
<dbReference type="GO" id="GO:0051299">
    <property type="term" value="P:centrosome separation"/>
    <property type="evidence" value="ECO:0007669"/>
    <property type="project" value="TreeGrafter"/>
</dbReference>
<accession>A0AAD8ECJ9</accession>
<feature type="non-terminal residue" evidence="3">
    <location>
        <position position="1"/>
    </location>
</feature>
<dbReference type="GO" id="GO:0007099">
    <property type="term" value="P:centriole replication"/>
    <property type="evidence" value="ECO:0007669"/>
    <property type="project" value="InterPro"/>
</dbReference>
<evidence type="ECO:0000256" key="1">
    <source>
        <dbReference type="SAM" id="Coils"/>
    </source>
</evidence>
<feature type="region of interest" description="Disordered" evidence="2">
    <location>
        <begin position="416"/>
        <end position="452"/>
    </location>
</feature>
<dbReference type="InterPro" id="IPR038923">
    <property type="entry name" value="Centrobin"/>
</dbReference>
<keyword evidence="4" id="KW-1185">Reference proteome</keyword>
<dbReference type="GO" id="GO:1902017">
    <property type="term" value="P:regulation of cilium assembly"/>
    <property type="evidence" value="ECO:0007669"/>
    <property type="project" value="InterPro"/>
</dbReference>
<dbReference type="GO" id="GO:0005814">
    <property type="term" value="C:centriole"/>
    <property type="evidence" value="ECO:0007669"/>
    <property type="project" value="TreeGrafter"/>
</dbReference>
<dbReference type="GO" id="GO:0005813">
    <property type="term" value="C:centrosome"/>
    <property type="evidence" value="ECO:0007669"/>
    <property type="project" value="TreeGrafter"/>
</dbReference>
<evidence type="ECO:0000313" key="3">
    <source>
        <dbReference type="EMBL" id="KAJ9584802.1"/>
    </source>
</evidence>
<comment type="caution">
    <text evidence="3">The sequence shown here is derived from an EMBL/GenBank/DDBJ whole genome shotgun (WGS) entry which is preliminary data.</text>
</comment>
<evidence type="ECO:0000256" key="2">
    <source>
        <dbReference type="SAM" id="MobiDB-lite"/>
    </source>
</evidence>
<dbReference type="AlphaFoldDB" id="A0AAD8ECJ9"/>
<dbReference type="PANTHER" id="PTHR34439">
    <property type="entry name" value="CENTROBIN"/>
    <property type="match status" value="1"/>
</dbReference>
<proteinExistence type="predicted"/>
<reference evidence="3" key="1">
    <citation type="journal article" date="2023" name="IScience">
        <title>Live-bearing cockroach genome reveals convergent evolutionary mechanisms linked to viviparity in insects and beyond.</title>
        <authorList>
            <person name="Fouks B."/>
            <person name="Harrison M.C."/>
            <person name="Mikhailova A.A."/>
            <person name="Marchal E."/>
            <person name="English S."/>
            <person name="Carruthers M."/>
            <person name="Jennings E.C."/>
            <person name="Chiamaka E.L."/>
            <person name="Frigard R.A."/>
            <person name="Pippel M."/>
            <person name="Attardo G.M."/>
            <person name="Benoit J.B."/>
            <person name="Bornberg-Bauer E."/>
            <person name="Tobe S.S."/>
        </authorList>
    </citation>
    <scope>NUCLEOTIDE SEQUENCE</scope>
    <source>
        <strain evidence="3">Stay&amp;Tobe</strain>
    </source>
</reference>
<feature type="coiled-coil region" evidence="1">
    <location>
        <begin position="234"/>
        <end position="319"/>
    </location>
</feature>
<dbReference type="Proteomes" id="UP001233999">
    <property type="component" value="Unassembled WGS sequence"/>
</dbReference>
<feature type="compositionally biased region" description="Polar residues" evidence="2">
    <location>
        <begin position="416"/>
        <end position="428"/>
    </location>
</feature>
<dbReference type="EMBL" id="JASPKZ010007355">
    <property type="protein sequence ID" value="KAJ9584802.1"/>
    <property type="molecule type" value="Genomic_DNA"/>
</dbReference>
<feature type="coiled-coil region" evidence="1">
    <location>
        <begin position="35"/>
        <end position="203"/>
    </location>
</feature>
<dbReference type="GO" id="GO:1902410">
    <property type="term" value="P:mitotic cytokinetic process"/>
    <property type="evidence" value="ECO:0007669"/>
    <property type="project" value="TreeGrafter"/>
</dbReference>
<evidence type="ECO:0008006" key="5">
    <source>
        <dbReference type="Google" id="ProtNLM"/>
    </source>
</evidence>
<gene>
    <name evidence="3" type="ORF">L9F63_020856</name>
</gene>
<organism evidence="3 4">
    <name type="scientific">Diploptera punctata</name>
    <name type="common">Pacific beetle cockroach</name>
    <dbReference type="NCBI Taxonomy" id="6984"/>
    <lineage>
        <taxon>Eukaryota</taxon>
        <taxon>Metazoa</taxon>
        <taxon>Ecdysozoa</taxon>
        <taxon>Arthropoda</taxon>
        <taxon>Hexapoda</taxon>
        <taxon>Insecta</taxon>
        <taxon>Pterygota</taxon>
        <taxon>Neoptera</taxon>
        <taxon>Polyneoptera</taxon>
        <taxon>Dictyoptera</taxon>
        <taxon>Blattodea</taxon>
        <taxon>Blaberoidea</taxon>
        <taxon>Blaberidae</taxon>
        <taxon>Diplopterinae</taxon>
        <taxon>Diploptera</taxon>
    </lineage>
</organism>
<feature type="coiled-coil region" evidence="1">
    <location>
        <begin position="361"/>
        <end position="388"/>
    </location>
</feature>
<sequence length="655" mass="75955">SGSGNLLSLSDLWSKESSTLESQTRHGQVNVRIKLEEERYRRQHCERLIQQLQSRLLEEQQRLAVAVEVDKSKDQAILQLQDAWSRLVHHWKELEEQRHGLANKLQSEREANQRRESEWGQRVKQLECELSKALDLAQGYKDKFDVVEKEKFEILEIHKAEIEVKVHEIQEIKEKLDEVNHIHNQLIKENNDHKEKVKEAEQASQKMNLYWKILEFGDSALIAIKKRIQFKLKLKEEKGRINILDQQKKSLQSSLDESKKKEISARDELKQLSSQIEKEKLELKEFYQKQLDIVVNNKVEEFQRQLDAAEVDLHKEIEQREHAISEIASKQIKQITEKHQLEVQLLEEKHAEELHLYKFQLGQAMQQISQLETKLQVYNSRKSEIVEKLHNVMETQWQEALRIISGNSPLVNNGSDHNKLQKGSNLSKIGTGRWPLSTHKSGSKHKTNPVPDFKTFHQVENKVENWGPSNEINKIITSTPQNIPGSKDTDQFRVPPIHIHEQSAGSSTADESPFCQEGLLTSRMAEQAVSLQDTPSAKESAQTIYENELRRYIMMLLNRAPGNPANEETDSSNRVDYFKERKTQDETPEKKEEYSDVPTNETSHLPKWEKILKQDSQCSLTNGKRENFSSVSSVDFSKAGYSSMKGGRHTKAPWK</sequence>